<evidence type="ECO:0000313" key="1">
    <source>
        <dbReference type="EMBL" id="GAB35021.1"/>
    </source>
</evidence>
<reference evidence="1" key="1">
    <citation type="submission" date="2012-02" db="EMBL/GenBank/DDBJ databases">
        <title>Whole genome shotgun sequence of Gordonia otitidis NBRC 100426.</title>
        <authorList>
            <person name="Yoshida I."/>
            <person name="Hosoyama A."/>
            <person name="Tsuchikane K."/>
            <person name="Katsumata H."/>
            <person name="Yamazaki S."/>
            <person name="Fujita N."/>
        </authorList>
    </citation>
    <scope>NUCLEOTIDE SEQUENCE [LARGE SCALE GENOMIC DNA]</scope>
    <source>
        <strain evidence="1">NBRC 100426</strain>
    </source>
</reference>
<dbReference type="PIRSF" id="PIRSF029171">
    <property type="entry name" value="Esterase_LipA"/>
    <property type="match status" value="1"/>
</dbReference>
<dbReference type="InterPro" id="IPR005152">
    <property type="entry name" value="Lipase_secreted"/>
</dbReference>
<name>H5TNG3_GORO1</name>
<dbReference type="GO" id="GO:0004806">
    <property type="term" value="F:triacylglycerol lipase activity"/>
    <property type="evidence" value="ECO:0007669"/>
    <property type="project" value="InterPro"/>
</dbReference>
<keyword evidence="2" id="KW-1185">Reference proteome</keyword>
<evidence type="ECO:0008006" key="3">
    <source>
        <dbReference type="Google" id="ProtNLM"/>
    </source>
</evidence>
<proteinExistence type="predicted"/>
<comment type="caution">
    <text evidence="1">The sequence shown here is derived from an EMBL/GenBank/DDBJ whole genome shotgun (WGS) entry which is preliminary data.</text>
</comment>
<dbReference type="SUPFAM" id="SSF53474">
    <property type="entry name" value="alpha/beta-Hydrolases"/>
    <property type="match status" value="1"/>
</dbReference>
<dbReference type="Proteomes" id="UP000005038">
    <property type="component" value="Unassembled WGS sequence"/>
</dbReference>
<gene>
    <name evidence="1" type="ORF">GOOTI_132_00220</name>
</gene>
<evidence type="ECO:0000313" key="2">
    <source>
        <dbReference type="Proteomes" id="UP000005038"/>
    </source>
</evidence>
<dbReference type="GO" id="GO:0016042">
    <property type="term" value="P:lipid catabolic process"/>
    <property type="evidence" value="ECO:0007669"/>
    <property type="project" value="InterPro"/>
</dbReference>
<dbReference type="InterPro" id="IPR029058">
    <property type="entry name" value="AB_hydrolase_fold"/>
</dbReference>
<dbReference type="EMBL" id="BAFB01000132">
    <property type="protein sequence ID" value="GAB35021.1"/>
    <property type="molecule type" value="Genomic_DNA"/>
</dbReference>
<dbReference type="STRING" id="1108044.GOOTI_132_00220"/>
<dbReference type="PANTHER" id="PTHR34853:SF1">
    <property type="entry name" value="LIPASE 5"/>
    <property type="match status" value="1"/>
</dbReference>
<dbReference type="PANTHER" id="PTHR34853">
    <property type="match status" value="1"/>
</dbReference>
<accession>H5TNG3</accession>
<protein>
    <recommendedName>
        <fullName evidence="3">Lipase</fullName>
    </recommendedName>
</protein>
<dbReference type="Pfam" id="PF03583">
    <property type="entry name" value="LIP"/>
    <property type="match status" value="1"/>
</dbReference>
<organism evidence="1 2">
    <name type="scientific">Gordonia otitidis (strain DSM 44809 / CCUG 52243 / JCM 12355 / NBRC 100426 / IFM 10032)</name>
    <dbReference type="NCBI Taxonomy" id="1108044"/>
    <lineage>
        <taxon>Bacteria</taxon>
        <taxon>Bacillati</taxon>
        <taxon>Actinomycetota</taxon>
        <taxon>Actinomycetes</taxon>
        <taxon>Mycobacteriales</taxon>
        <taxon>Gordoniaceae</taxon>
        <taxon>Gordonia</taxon>
    </lineage>
</organism>
<sequence>MEGGLMSSQARIPRRRVAATLGAGVSMLLALVVGLALTVTSAPADAAPSTAGTVLTAEDITDRPDAKVAGAGKVIAVTYLSAQSDGRLVPVRATIMIPAVTAPAGGYRVLAYGHGTAGLGDDCTVTDRMGHQGRYDDWLGPWLKKGYVIAATEYAGIGGPGVHAYLDGDVAGKNIIDSVRAARVVTPRYTNSAVSRGFLSSGGSQGAHASLWAGHLAPSYAPELTNVGVAATSPPVDIADYFSVIRPGVPPVEVPDYVTYFSYVLAGLKVARPDVDVDSYLTPQGRKVVEDAQTLCYPNQGRATKGMSVGQLVARPFNEGPLIPALRSVTSVPEKGYPAPILVQQGTLDPVAFAPLTQQWVDRARGNGVTVDLRTYQAGHGVGVYAETNALAWSQGLNWPKG</sequence>
<dbReference type="Gene3D" id="1.10.260.130">
    <property type="match status" value="1"/>
</dbReference>
<dbReference type="AlphaFoldDB" id="H5TNG3"/>
<dbReference type="Gene3D" id="3.40.50.1820">
    <property type="entry name" value="alpha/beta hydrolase"/>
    <property type="match status" value="1"/>
</dbReference>